<dbReference type="InterPro" id="IPR051556">
    <property type="entry name" value="N-term/lysine_N-AcTrnsfr"/>
</dbReference>
<protein>
    <submittedName>
        <fullName evidence="4">Acetyltransferase (GNAT) family protein</fullName>
    </submittedName>
</protein>
<dbReference type="Gene3D" id="3.40.630.30">
    <property type="match status" value="1"/>
</dbReference>
<feature type="domain" description="N-acetyltransferase" evidence="3">
    <location>
        <begin position="2"/>
        <end position="162"/>
    </location>
</feature>
<dbReference type="InterPro" id="IPR000182">
    <property type="entry name" value="GNAT_dom"/>
</dbReference>
<keyword evidence="5" id="KW-1185">Reference proteome</keyword>
<comment type="caution">
    <text evidence="4">The sequence shown here is derived from an EMBL/GenBank/DDBJ whole genome shotgun (WGS) entry which is preliminary data.</text>
</comment>
<reference evidence="4 5" key="1">
    <citation type="submission" date="2018-07" db="EMBL/GenBank/DDBJ databases">
        <title>Genomic Encyclopedia of Type Strains, Phase III (KMG-III): the genomes of soil and plant-associated and newly described type strains.</title>
        <authorList>
            <person name="Whitman W."/>
        </authorList>
    </citation>
    <scope>NUCLEOTIDE SEQUENCE [LARGE SCALE GENOMIC DNA]</scope>
    <source>
        <strain evidence="4 5">CECT 8333</strain>
    </source>
</reference>
<dbReference type="Proteomes" id="UP000253090">
    <property type="component" value="Unassembled WGS sequence"/>
</dbReference>
<accession>A0A369BKN0</accession>
<dbReference type="PANTHER" id="PTHR42919">
    <property type="entry name" value="N-ALPHA-ACETYLTRANSFERASE"/>
    <property type="match status" value="1"/>
</dbReference>
<dbReference type="InterPro" id="IPR016181">
    <property type="entry name" value="Acyl_CoA_acyltransferase"/>
</dbReference>
<organism evidence="4 5">
    <name type="scientific">Fontibacillus phaseoli</name>
    <dbReference type="NCBI Taxonomy" id="1416533"/>
    <lineage>
        <taxon>Bacteria</taxon>
        <taxon>Bacillati</taxon>
        <taxon>Bacillota</taxon>
        <taxon>Bacilli</taxon>
        <taxon>Bacillales</taxon>
        <taxon>Paenibacillaceae</taxon>
        <taxon>Fontibacillus</taxon>
    </lineage>
</organism>
<dbReference type="PANTHER" id="PTHR42919:SF8">
    <property type="entry name" value="N-ALPHA-ACETYLTRANSFERASE 50"/>
    <property type="match status" value="1"/>
</dbReference>
<keyword evidence="1 4" id="KW-0808">Transferase</keyword>
<dbReference type="Pfam" id="PF00583">
    <property type="entry name" value="Acetyltransf_1"/>
    <property type="match status" value="1"/>
</dbReference>
<proteinExistence type="predicted"/>
<dbReference type="GO" id="GO:0016747">
    <property type="term" value="F:acyltransferase activity, transferring groups other than amino-acyl groups"/>
    <property type="evidence" value="ECO:0007669"/>
    <property type="project" value="InterPro"/>
</dbReference>
<evidence type="ECO:0000313" key="5">
    <source>
        <dbReference type="Proteomes" id="UP000253090"/>
    </source>
</evidence>
<keyword evidence="2" id="KW-0012">Acyltransferase</keyword>
<dbReference type="CDD" id="cd04301">
    <property type="entry name" value="NAT_SF"/>
    <property type="match status" value="1"/>
</dbReference>
<dbReference type="SUPFAM" id="SSF55729">
    <property type="entry name" value="Acyl-CoA N-acyltransferases (Nat)"/>
    <property type="match status" value="1"/>
</dbReference>
<evidence type="ECO:0000256" key="2">
    <source>
        <dbReference type="ARBA" id="ARBA00023315"/>
    </source>
</evidence>
<sequence length="164" mass="18913">MSKIHTEDEVSSLVNLASGIWHEYYVSILSNEQIDYMVDKFQSKTAMTDQIQNQGYEYYFMNAHGKNVGYISIKQEEGRLFLSKFYIQKEHRGKGYASQAMEFLVGLCKQRGLGLIWLTVNRYNDDTIAVYSKKGFKAVRTQVADIGNGYVMDDFVMEKEIQLA</sequence>
<evidence type="ECO:0000259" key="3">
    <source>
        <dbReference type="PROSITE" id="PS51186"/>
    </source>
</evidence>
<dbReference type="PROSITE" id="PS51186">
    <property type="entry name" value="GNAT"/>
    <property type="match status" value="1"/>
</dbReference>
<dbReference type="AlphaFoldDB" id="A0A369BKN0"/>
<evidence type="ECO:0000313" key="4">
    <source>
        <dbReference type="EMBL" id="RCX21685.1"/>
    </source>
</evidence>
<name>A0A369BKN0_9BACL</name>
<dbReference type="EMBL" id="QPJW01000002">
    <property type="protein sequence ID" value="RCX21685.1"/>
    <property type="molecule type" value="Genomic_DNA"/>
</dbReference>
<evidence type="ECO:0000256" key="1">
    <source>
        <dbReference type="ARBA" id="ARBA00022679"/>
    </source>
</evidence>
<gene>
    <name evidence="4" type="ORF">DFP94_102441</name>
</gene>